<dbReference type="RefSeq" id="WP_226978408.1">
    <property type="nucleotide sequence ID" value="NZ_CP061845.1"/>
</dbReference>
<feature type="transmembrane region" description="Helical" evidence="1">
    <location>
        <begin position="39"/>
        <end position="57"/>
    </location>
</feature>
<dbReference type="AlphaFoldDB" id="A0A099LXX2"/>
<proteinExistence type="predicted"/>
<evidence type="ECO:0000313" key="3">
    <source>
        <dbReference type="Proteomes" id="UP000029994"/>
    </source>
</evidence>
<sequence>MDQIKITNAIVTYLLGLVIAVTVSGGAFLTTAIKYPFDFIFMGLGGFLAFAVSHFSVKYMQRGFWKESVLMYLLYYYGSFGLFSDGHAAGWSHSEGILEKLVMSQMYILISVFSLFIPLLFIALTITHTFLLYSEVKKLKHNKALKRDLARVAFSVCSLFSG</sequence>
<name>A0A099LXX2_9VIBR</name>
<evidence type="ECO:0000256" key="1">
    <source>
        <dbReference type="SAM" id="Phobius"/>
    </source>
</evidence>
<dbReference type="GeneID" id="93875791"/>
<comment type="caution">
    <text evidence="2">The sequence shown here is derived from an EMBL/GenBank/DDBJ whole genome shotgun (WGS) entry which is preliminary data.</text>
</comment>
<gene>
    <name evidence="2" type="ORF">EA26_14645</name>
</gene>
<dbReference type="EMBL" id="JMCG01000001">
    <property type="protein sequence ID" value="KGK12469.1"/>
    <property type="molecule type" value="Genomic_DNA"/>
</dbReference>
<keyword evidence="1" id="KW-0472">Membrane</keyword>
<feature type="transmembrane region" description="Helical" evidence="1">
    <location>
        <begin position="106"/>
        <end position="133"/>
    </location>
</feature>
<feature type="transmembrane region" description="Helical" evidence="1">
    <location>
        <begin position="69"/>
        <end position="86"/>
    </location>
</feature>
<accession>A0A099LXX2</accession>
<keyword evidence="3" id="KW-1185">Reference proteome</keyword>
<reference evidence="2 3" key="1">
    <citation type="submission" date="2014-04" db="EMBL/GenBank/DDBJ databases">
        <title>Genome sequencing of Vibrio navarrensis strains.</title>
        <authorList>
            <person name="Gladney L.M."/>
            <person name="Katz L.S."/>
            <person name="Marino-Ramirez L."/>
            <person name="Jordan I.K."/>
        </authorList>
    </citation>
    <scope>NUCLEOTIDE SEQUENCE [LARGE SCALE GENOMIC DNA]</scope>
    <source>
        <strain evidence="2 3">ATCC 51183</strain>
    </source>
</reference>
<feature type="transmembrane region" description="Helical" evidence="1">
    <location>
        <begin position="12"/>
        <end position="33"/>
    </location>
</feature>
<protein>
    <submittedName>
        <fullName evidence="2">Uncharacterized protein</fullName>
    </submittedName>
</protein>
<organism evidence="2 3">
    <name type="scientific">Vibrio navarrensis</name>
    <dbReference type="NCBI Taxonomy" id="29495"/>
    <lineage>
        <taxon>Bacteria</taxon>
        <taxon>Pseudomonadati</taxon>
        <taxon>Pseudomonadota</taxon>
        <taxon>Gammaproteobacteria</taxon>
        <taxon>Vibrionales</taxon>
        <taxon>Vibrionaceae</taxon>
        <taxon>Vibrio</taxon>
    </lineage>
</organism>
<keyword evidence="1" id="KW-0812">Transmembrane</keyword>
<dbReference type="Proteomes" id="UP000029994">
    <property type="component" value="Unassembled WGS sequence"/>
</dbReference>
<dbReference type="eggNOG" id="ENOG5031NPJ">
    <property type="taxonomic scope" value="Bacteria"/>
</dbReference>
<keyword evidence="1" id="KW-1133">Transmembrane helix</keyword>
<evidence type="ECO:0000313" key="2">
    <source>
        <dbReference type="EMBL" id="KGK12469.1"/>
    </source>
</evidence>